<keyword evidence="1" id="KW-1133">Transmembrane helix</keyword>
<evidence type="ECO:0000313" key="3">
    <source>
        <dbReference type="WBParaSite" id="Csp11.Scaffold629.g12136.t1"/>
    </source>
</evidence>
<feature type="transmembrane region" description="Helical" evidence="1">
    <location>
        <begin position="21"/>
        <end position="46"/>
    </location>
</feature>
<keyword evidence="2" id="KW-1185">Reference proteome</keyword>
<dbReference type="AlphaFoldDB" id="A0A1I7TVA2"/>
<proteinExistence type="predicted"/>
<protein>
    <submittedName>
        <fullName evidence="3">Secreted protein</fullName>
    </submittedName>
</protein>
<accession>A0A1I7TVA2</accession>
<dbReference type="Proteomes" id="UP000095282">
    <property type="component" value="Unplaced"/>
</dbReference>
<keyword evidence="1" id="KW-0472">Membrane</keyword>
<organism evidence="2 3">
    <name type="scientific">Caenorhabditis tropicalis</name>
    <dbReference type="NCBI Taxonomy" id="1561998"/>
    <lineage>
        <taxon>Eukaryota</taxon>
        <taxon>Metazoa</taxon>
        <taxon>Ecdysozoa</taxon>
        <taxon>Nematoda</taxon>
        <taxon>Chromadorea</taxon>
        <taxon>Rhabditida</taxon>
        <taxon>Rhabditina</taxon>
        <taxon>Rhabditomorpha</taxon>
        <taxon>Rhabditoidea</taxon>
        <taxon>Rhabditidae</taxon>
        <taxon>Peloderinae</taxon>
        <taxon>Caenorhabditis</taxon>
    </lineage>
</organism>
<keyword evidence="1" id="KW-0812">Transmembrane</keyword>
<evidence type="ECO:0000313" key="2">
    <source>
        <dbReference type="Proteomes" id="UP000095282"/>
    </source>
</evidence>
<name>A0A1I7TVA2_9PELO</name>
<reference evidence="3" key="1">
    <citation type="submission" date="2016-11" db="UniProtKB">
        <authorList>
            <consortium name="WormBaseParasite"/>
        </authorList>
    </citation>
    <scope>IDENTIFICATION</scope>
</reference>
<dbReference type="WBParaSite" id="Csp11.Scaffold629.g12136.t1">
    <property type="protein sequence ID" value="Csp11.Scaffold629.g12136.t1"/>
    <property type="gene ID" value="Csp11.Scaffold629.g12136"/>
</dbReference>
<evidence type="ECO:0000256" key="1">
    <source>
        <dbReference type="SAM" id="Phobius"/>
    </source>
</evidence>
<sequence length="95" mass="11015">MLIADLKIHLKYPQILRLTTLFLVFHLSICLLRPGAFSTVFLNSFVTIPDVTRFPPDYYTSNQEKGIIKNLNIFLSVVYSFQKYTRREPANANAF</sequence>